<evidence type="ECO:0000313" key="8">
    <source>
        <dbReference type="EMBL" id="NZA39600.1"/>
    </source>
</evidence>
<evidence type="ECO:0000256" key="7">
    <source>
        <dbReference type="SAM" id="Phobius"/>
    </source>
</evidence>
<comment type="subcellular location">
    <subcellularLocation>
        <location evidence="1">Cell membrane</location>
        <topology evidence="1">Multi-pass membrane protein</topology>
    </subcellularLocation>
</comment>
<proteinExistence type="predicted"/>
<feature type="transmembrane region" description="Helical" evidence="7">
    <location>
        <begin position="434"/>
        <end position="459"/>
    </location>
</feature>
<evidence type="ECO:0000313" key="9">
    <source>
        <dbReference type="Proteomes" id="UP000586254"/>
    </source>
</evidence>
<feature type="transmembrane region" description="Helical" evidence="7">
    <location>
        <begin position="214"/>
        <end position="234"/>
    </location>
</feature>
<dbReference type="PIRSF" id="PIRSF006603">
    <property type="entry name" value="DinF"/>
    <property type="match status" value="1"/>
</dbReference>
<dbReference type="AlphaFoldDB" id="A0A853JUD5"/>
<feature type="transmembrane region" description="Helical" evidence="7">
    <location>
        <begin position="285"/>
        <end position="305"/>
    </location>
</feature>
<reference evidence="8 9" key="1">
    <citation type="submission" date="2020-07" db="EMBL/GenBank/DDBJ databases">
        <title>Organ Donor 1.</title>
        <authorList>
            <person name="Marsh A.J."/>
            <person name="Azcarate-Peril M.A."/>
        </authorList>
    </citation>
    <scope>NUCLEOTIDE SEQUENCE [LARGE SCALE GENOMIC DNA]</scope>
    <source>
        <strain evidence="8 9">AMC0717</strain>
    </source>
</reference>
<evidence type="ECO:0000256" key="1">
    <source>
        <dbReference type="ARBA" id="ARBA00004651"/>
    </source>
</evidence>
<dbReference type="GO" id="GO:0005886">
    <property type="term" value="C:plasma membrane"/>
    <property type="evidence" value="ECO:0007669"/>
    <property type="project" value="UniProtKB-SubCell"/>
</dbReference>
<dbReference type="Pfam" id="PF01554">
    <property type="entry name" value="MatE"/>
    <property type="match status" value="2"/>
</dbReference>
<dbReference type="InterPro" id="IPR002528">
    <property type="entry name" value="MATE_fam"/>
</dbReference>
<gene>
    <name evidence="8" type="ORF">H0N91_16055</name>
</gene>
<dbReference type="EMBL" id="JACCKS010000022">
    <property type="protein sequence ID" value="NZA39600.1"/>
    <property type="molecule type" value="Genomic_DNA"/>
</dbReference>
<organism evidence="8 9">
    <name type="scientific">Eubacterium callanderi</name>
    <dbReference type="NCBI Taxonomy" id="53442"/>
    <lineage>
        <taxon>Bacteria</taxon>
        <taxon>Bacillati</taxon>
        <taxon>Bacillota</taxon>
        <taxon>Clostridia</taxon>
        <taxon>Eubacteriales</taxon>
        <taxon>Eubacteriaceae</taxon>
        <taxon>Eubacterium</taxon>
    </lineage>
</organism>
<dbReference type="PANTHER" id="PTHR42925:SF1">
    <property type="entry name" value="VIRULENCE FACTOR MVIN"/>
    <property type="match status" value="1"/>
</dbReference>
<sequence length="502" mass="55612">MKEKQNEKSQRLKIDNLMTVNVHKFKLEALSDPCLCYNNKAIYYMTGVKMTTTFPENTRQESLFKLTWPIFVELFLQMLVGNTDQMMVGQVSQTGVGAIGNANQIINVLLISFSIISLATTILVSQNMGAKNYKNVSTIYTLALIVNLIFSVIISAILLFFTESIYHMLQVPDTIMPETVAYTRIIGAGLFLQAVFLTFSAIFRSNRLMKETMFVSIIMNVLNIGGNYILINGIGLPGPLGVTGAAISSNIAKLVGVVIVVCLFVKKIKPGMSLKTLRPFPTAMLKRLLFIGIPSGGETLSWTLSQTVTMGFVNLCGAVVITTRVYAVMFAMITYLYSNAISQSSQVLVGYMIGAREYDSADRRVKATLRSSVLVSFCVALLLFVFSDQIFGFFTSDPEVIALGKQVMFIDIFLELGRAVNMVMVRSLQAANDILFPIALGISSQWFVSVVLCYVLGIILGWGLVGIWIAMACDEILRAAMFLVRWKRRKWMDLSIKNAVKA</sequence>
<feature type="transmembrane region" description="Helical" evidence="7">
    <location>
        <begin position="105"/>
        <end position="125"/>
    </location>
</feature>
<dbReference type="CDD" id="cd13134">
    <property type="entry name" value="MATE_like_8"/>
    <property type="match status" value="1"/>
</dbReference>
<dbReference type="GO" id="GO:0015297">
    <property type="term" value="F:antiporter activity"/>
    <property type="evidence" value="ECO:0007669"/>
    <property type="project" value="InterPro"/>
</dbReference>
<dbReference type="PANTHER" id="PTHR42925">
    <property type="entry name" value="MULTIDRUG AND TOXIN EFFLUX PROTEIN MATE FAMILY"/>
    <property type="match status" value="1"/>
</dbReference>
<evidence type="ECO:0000256" key="3">
    <source>
        <dbReference type="ARBA" id="ARBA00022475"/>
    </source>
</evidence>
<keyword evidence="6 7" id="KW-0472">Membrane</keyword>
<dbReference type="NCBIfam" id="TIGR00797">
    <property type="entry name" value="matE"/>
    <property type="match status" value="1"/>
</dbReference>
<keyword evidence="4 7" id="KW-0812">Transmembrane</keyword>
<feature type="transmembrane region" description="Helical" evidence="7">
    <location>
        <begin position="181"/>
        <end position="202"/>
    </location>
</feature>
<name>A0A853JUD5_9FIRM</name>
<comment type="caution">
    <text evidence="8">The sequence shown here is derived from an EMBL/GenBank/DDBJ whole genome shotgun (WGS) entry which is preliminary data.</text>
</comment>
<keyword evidence="3" id="KW-1003">Cell membrane</keyword>
<evidence type="ECO:0000256" key="6">
    <source>
        <dbReference type="ARBA" id="ARBA00023136"/>
    </source>
</evidence>
<evidence type="ECO:0000256" key="2">
    <source>
        <dbReference type="ARBA" id="ARBA00022448"/>
    </source>
</evidence>
<accession>A0A853JUD5</accession>
<feature type="transmembrane region" description="Helical" evidence="7">
    <location>
        <begin position="63"/>
        <end position="80"/>
    </location>
</feature>
<protein>
    <submittedName>
        <fullName evidence="8">MATE family efflux transporter</fullName>
    </submittedName>
</protein>
<feature type="transmembrane region" description="Helical" evidence="7">
    <location>
        <begin position="311"/>
        <end position="337"/>
    </location>
</feature>
<evidence type="ECO:0000256" key="4">
    <source>
        <dbReference type="ARBA" id="ARBA00022692"/>
    </source>
</evidence>
<feature type="transmembrane region" description="Helical" evidence="7">
    <location>
        <begin position="373"/>
        <end position="394"/>
    </location>
</feature>
<dbReference type="InterPro" id="IPR048279">
    <property type="entry name" value="MdtK-like"/>
</dbReference>
<keyword evidence="5 7" id="KW-1133">Transmembrane helix</keyword>
<dbReference type="Proteomes" id="UP000586254">
    <property type="component" value="Unassembled WGS sequence"/>
</dbReference>
<feature type="transmembrane region" description="Helical" evidence="7">
    <location>
        <begin position="240"/>
        <end position="265"/>
    </location>
</feature>
<feature type="transmembrane region" description="Helical" evidence="7">
    <location>
        <begin position="137"/>
        <end position="161"/>
    </location>
</feature>
<evidence type="ECO:0000256" key="5">
    <source>
        <dbReference type="ARBA" id="ARBA00022989"/>
    </source>
</evidence>
<dbReference type="InterPro" id="IPR047135">
    <property type="entry name" value="YsiQ"/>
</dbReference>
<keyword evidence="2" id="KW-0813">Transport</keyword>
<dbReference type="GO" id="GO:0042910">
    <property type="term" value="F:xenobiotic transmembrane transporter activity"/>
    <property type="evidence" value="ECO:0007669"/>
    <property type="project" value="InterPro"/>
</dbReference>